<evidence type="ECO:0000313" key="7">
    <source>
        <dbReference type="EMBL" id="ABP50139.1"/>
    </source>
</evidence>
<evidence type="ECO:0000256" key="5">
    <source>
        <dbReference type="ARBA" id="ARBA00034078"/>
    </source>
</evidence>
<evidence type="ECO:0000256" key="1">
    <source>
        <dbReference type="ARBA" id="ARBA00022714"/>
    </source>
</evidence>
<accession>A4WIC2</accession>
<dbReference type="Gene3D" id="2.102.10.10">
    <property type="entry name" value="Rieske [2Fe-2S] iron-sulphur domain"/>
    <property type="match status" value="1"/>
</dbReference>
<dbReference type="InterPro" id="IPR017941">
    <property type="entry name" value="Rieske_2Fe-2S"/>
</dbReference>
<dbReference type="PROSITE" id="PS51296">
    <property type="entry name" value="RIESKE"/>
    <property type="match status" value="1"/>
</dbReference>
<evidence type="ECO:0000313" key="8">
    <source>
        <dbReference type="Proteomes" id="UP000001567"/>
    </source>
</evidence>
<keyword evidence="1" id="KW-0001">2Fe-2S</keyword>
<gene>
    <name evidence="7" type="ordered locus">Pars_0544</name>
</gene>
<evidence type="ECO:0000259" key="6">
    <source>
        <dbReference type="PROSITE" id="PS51296"/>
    </source>
</evidence>
<dbReference type="PANTHER" id="PTHR21496">
    <property type="entry name" value="FERREDOXIN-RELATED"/>
    <property type="match status" value="1"/>
</dbReference>
<dbReference type="Proteomes" id="UP000001567">
    <property type="component" value="Chromosome"/>
</dbReference>
<dbReference type="GeneID" id="5055276"/>
<dbReference type="PANTHER" id="PTHR21496:SF0">
    <property type="entry name" value="RIESKE DOMAIN-CONTAINING PROTEIN"/>
    <property type="match status" value="1"/>
</dbReference>
<dbReference type="InterPro" id="IPR036922">
    <property type="entry name" value="Rieske_2Fe-2S_sf"/>
</dbReference>
<protein>
    <submittedName>
        <fullName evidence="7">Rieske (2Fe-2S) domain protein</fullName>
    </submittedName>
</protein>
<keyword evidence="4" id="KW-0411">Iron-sulfur</keyword>
<organism evidence="7 8">
    <name type="scientific">Pyrobaculum arsenaticum (strain DSM 13514 / JCM 11321 / PZ6)</name>
    <dbReference type="NCBI Taxonomy" id="340102"/>
    <lineage>
        <taxon>Archaea</taxon>
        <taxon>Thermoproteota</taxon>
        <taxon>Thermoprotei</taxon>
        <taxon>Thermoproteales</taxon>
        <taxon>Thermoproteaceae</taxon>
        <taxon>Pyrobaculum</taxon>
    </lineage>
</organism>
<evidence type="ECO:0000256" key="2">
    <source>
        <dbReference type="ARBA" id="ARBA00022723"/>
    </source>
</evidence>
<reference evidence="7 8" key="1">
    <citation type="submission" date="2007-04" db="EMBL/GenBank/DDBJ databases">
        <title>Complete sequence of Pyrobaculum arsenaticum DSM 13514.</title>
        <authorList>
            <consortium name="US DOE Joint Genome Institute"/>
            <person name="Copeland A."/>
            <person name="Lucas S."/>
            <person name="Lapidus A."/>
            <person name="Barry K."/>
            <person name="Glavina del Rio T."/>
            <person name="Dalin E."/>
            <person name="Tice H."/>
            <person name="Pitluck S."/>
            <person name="Chain P."/>
            <person name="Malfatti S."/>
            <person name="Shin M."/>
            <person name="Vergez L."/>
            <person name="Schmutz J."/>
            <person name="Larimer F."/>
            <person name="Land M."/>
            <person name="Hauser L."/>
            <person name="Kyrpides N."/>
            <person name="Mikhailova N."/>
            <person name="Cozen A.E."/>
            <person name="Fitz-Gibbon S.T."/>
            <person name="House C.H."/>
            <person name="Saltikov C."/>
            <person name="Lowe T.M."/>
            <person name="Richardson P."/>
        </authorList>
    </citation>
    <scope>NUCLEOTIDE SEQUENCE [LARGE SCALE GENOMIC DNA]</scope>
    <source>
        <strain evidence="8">ATCC 700994 / DSM 13514 / JCM 11321 / PZ6</strain>
    </source>
</reference>
<proteinExistence type="predicted"/>
<evidence type="ECO:0000256" key="3">
    <source>
        <dbReference type="ARBA" id="ARBA00023004"/>
    </source>
</evidence>
<dbReference type="AlphaFoldDB" id="A4WIC2"/>
<dbReference type="PhylomeDB" id="A4WIC2"/>
<feature type="domain" description="Rieske" evidence="6">
    <location>
        <begin position="12"/>
        <end position="106"/>
    </location>
</feature>
<comment type="cofactor">
    <cofactor evidence="5">
        <name>[2Fe-2S] cluster</name>
        <dbReference type="ChEBI" id="CHEBI:190135"/>
    </cofactor>
</comment>
<dbReference type="STRING" id="340102.Pars_0544"/>
<dbReference type="EMBL" id="CP000660">
    <property type="protein sequence ID" value="ABP50139.1"/>
    <property type="molecule type" value="Genomic_DNA"/>
</dbReference>
<keyword evidence="2" id="KW-0479">Metal-binding</keyword>
<name>A4WIC2_PYRAR</name>
<keyword evidence="3" id="KW-0408">Iron</keyword>
<dbReference type="GO" id="GO:0051537">
    <property type="term" value="F:2 iron, 2 sulfur cluster binding"/>
    <property type="evidence" value="ECO:0007669"/>
    <property type="project" value="UniProtKB-KW"/>
</dbReference>
<dbReference type="OrthoDB" id="6837at2157"/>
<evidence type="ECO:0000256" key="4">
    <source>
        <dbReference type="ARBA" id="ARBA00023014"/>
    </source>
</evidence>
<dbReference type="KEGG" id="pas:Pars_0544"/>
<dbReference type="Pfam" id="PF00355">
    <property type="entry name" value="Rieske"/>
    <property type="match status" value="1"/>
</dbReference>
<dbReference type="HOGENOM" id="CLU_055690_5_0_2"/>
<dbReference type="GO" id="GO:0046872">
    <property type="term" value="F:metal ion binding"/>
    <property type="evidence" value="ECO:0007669"/>
    <property type="project" value="UniProtKB-KW"/>
</dbReference>
<sequence length="127" mass="14363">MTVTVTYKGQWVAVCNIDDLIEGEASVFKVGGYEVYVVPIDGEIHVYYGRCPHAFGELAPSDFDGSKIVCNVHQWEFDPKTGASINPKGAKLFRLESEVRDGVLYVKVPQMPVVEFKEKYFKMYECL</sequence>
<dbReference type="RefSeq" id="WP_011900046.1">
    <property type="nucleotide sequence ID" value="NC_009376.1"/>
</dbReference>
<dbReference type="SUPFAM" id="SSF50022">
    <property type="entry name" value="ISP domain"/>
    <property type="match status" value="1"/>
</dbReference>